<keyword evidence="1" id="KW-0378">Hydrolase</keyword>
<dbReference type="EMBL" id="SRRM01000015">
    <property type="protein sequence ID" value="TKY86904.1"/>
    <property type="molecule type" value="Genomic_DNA"/>
</dbReference>
<keyword evidence="4" id="KW-1185">Reference proteome</keyword>
<dbReference type="InterPro" id="IPR005645">
    <property type="entry name" value="FSH-like_dom"/>
</dbReference>
<dbReference type="Gene3D" id="3.40.50.1820">
    <property type="entry name" value="alpha/beta hydrolase"/>
    <property type="match status" value="1"/>
</dbReference>
<dbReference type="Proteomes" id="UP000306050">
    <property type="component" value="Chromosome SGRAM_23"/>
</dbReference>
<evidence type="ECO:0000313" key="4">
    <source>
        <dbReference type="Proteomes" id="UP000306050"/>
    </source>
</evidence>
<dbReference type="Pfam" id="PF03959">
    <property type="entry name" value="FSH1"/>
    <property type="match status" value="2"/>
</dbReference>
<feature type="domain" description="Serine hydrolase" evidence="2">
    <location>
        <begin position="5"/>
        <end position="72"/>
    </location>
</feature>
<dbReference type="KEGG" id="sgra:EX895_004192"/>
<reference evidence="3 4" key="1">
    <citation type="submission" date="2019-05" db="EMBL/GenBank/DDBJ databases">
        <title>Sporisorium graminicola CBS 10092 draft sequencing and annotation.</title>
        <authorList>
            <person name="Solano-Gonzalez S."/>
            <person name="Caddick M.X."/>
            <person name="Darby A."/>
        </authorList>
    </citation>
    <scope>NUCLEOTIDE SEQUENCE [LARGE SCALE GENOMIC DNA]</scope>
    <source>
        <strain evidence="3 4">CBS 10092</strain>
    </source>
</reference>
<dbReference type="GO" id="GO:0005737">
    <property type="term" value="C:cytoplasm"/>
    <property type="evidence" value="ECO:0007669"/>
    <property type="project" value="TreeGrafter"/>
</dbReference>
<dbReference type="GeneID" id="40727087"/>
<protein>
    <recommendedName>
        <fullName evidence="2">Serine hydrolase domain-containing protein</fullName>
    </recommendedName>
</protein>
<gene>
    <name evidence="3" type="ORF">EX895_004192</name>
</gene>
<sequence>MMPEHKMQLLALHGKGTSARIMKAQIKPLVDLLDNVLDVHYMDGGETSAPYQGIESIFPNESYYAWYQQPTRDALRDAHRRIAERLSPTFIGSLKPNGGKMVPITTNFERSSWGVFTPPETPTSVSPSFPLARAPLDSLLTVKTSLDKLGYVANSSRQTGRLGIEQRIPGIDTPLSHPSTAGARTPVDVQLGRYDGMICFSQGCAVATGLLLEMGTRLSARLVILICGGRPFDIKGTMERVETTRTTPIEKLSIHIHGRQDAGLDESRKLASLYSDRGKQVIELDIGHCPPRRTSDIQVVAAAVRRAIAELS</sequence>
<name>A0A4U7KR42_9BASI</name>
<organism evidence="3 4">
    <name type="scientific">Sporisorium graminicola</name>
    <dbReference type="NCBI Taxonomy" id="280036"/>
    <lineage>
        <taxon>Eukaryota</taxon>
        <taxon>Fungi</taxon>
        <taxon>Dikarya</taxon>
        <taxon>Basidiomycota</taxon>
        <taxon>Ustilaginomycotina</taxon>
        <taxon>Ustilaginomycetes</taxon>
        <taxon>Ustilaginales</taxon>
        <taxon>Ustilaginaceae</taxon>
        <taxon>Sporisorium</taxon>
    </lineage>
</organism>
<evidence type="ECO:0000313" key="3">
    <source>
        <dbReference type="EMBL" id="TKY86904.1"/>
    </source>
</evidence>
<comment type="caution">
    <text evidence="3">The sequence shown here is derived from an EMBL/GenBank/DDBJ whole genome shotgun (WGS) entry which is preliminary data.</text>
</comment>
<accession>A0A4U7KR42</accession>
<dbReference type="GO" id="GO:0005634">
    <property type="term" value="C:nucleus"/>
    <property type="evidence" value="ECO:0007669"/>
    <property type="project" value="TreeGrafter"/>
</dbReference>
<evidence type="ECO:0000256" key="1">
    <source>
        <dbReference type="ARBA" id="ARBA00022801"/>
    </source>
</evidence>
<feature type="domain" description="Serine hydrolase" evidence="2">
    <location>
        <begin position="190"/>
        <end position="297"/>
    </location>
</feature>
<dbReference type="PANTHER" id="PTHR48070">
    <property type="entry name" value="ESTERASE OVCA2"/>
    <property type="match status" value="1"/>
</dbReference>
<dbReference type="GO" id="GO:0016787">
    <property type="term" value="F:hydrolase activity"/>
    <property type="evidence" value="ECO:0007669"/>
    <property type="project" value="UniProtKB-KW"/>
</dbReference>
<dbReference type="OrthoDB" id="414698at2759"/>
<dbReference type="InterPro" id="IPR029058">
    <property type="entry name" value="AB_hydrolase_fold"/>
</dbReference>
<evidence type="ECO:0000259" key="2">
    <source>
        <dbReference type="Pfam" id="PF03959"/>
    </source>
</evidence>
<dbReference type="PANTHER" id="PTHR48070:SF6">
    <property type="entry name" value="ESTERASE OVCA2"/>
    <property type="match status" value="1"/>
</dbReference>
<dbReference type="AlphaFoldDB" id="A0A4U7KR42"/>
<dbReference type="RefSeq" id="XP_029738889.1">
    <property type="nucleotide sequence ID" value="XM_029884788.1"/>
</dbReference>
<proteinExistence type="predicted"/>
<dbReference type="InterPro" id="IPR050593">
    <property type="entry name" value="LovG"/>
</dbReference>